<keyword evidence="1" id="KW-0812">Transmembrane</keyword>
<evidence type="ECO:0000256" key="1">
    <source>
        <dbReference type="SAM" id="Phobius"/>
    </source>
</evidence>
<geneLocation type="plasmid" evidence="2">
    <name>pN-Cit</name>
</geneLocation>
<dbReference type="AlphaFoldDB" id="L7SYM2"/>
<dbReference type="EMBL" id="JQ996149">
    <property type="protein sequence ID" value="AGC23554.1"/>
    <property type="molecule type" value="Genomic_DNA"/>
</dbReference>
<accession>L7SYM2</accession>
<keyword evidence="2" id="KW-0614">Plasmid</keyword>
<protein>
    <submittedName>
        <fullName evidence="2">Uncharacterized protein</fullName>
    </submittedName>
</protein>
<keyword evidence="1" id="KW-1133">Transmembrane helix</keyword>
<keyword evidence="1" id="KW-0472">Membrane</keyword>
<sequence>MMSDTHLSLYEFLRMFVVIGVTLIGYFYLILNLITVRKLGGVFQLLALIGLSAIFSFMMFRSENMWSGEPSFSLALMFGSFSATVIFYMFKIMIHAFESLGRE</sequence>
<organism evidence="2">
    <name type="scientific">Citrobacter freundii</name>
    <dbReference type="NCBI Taxonomy" id="546"/>
    <lineage>
        <taxon>Bacteria</taxon>
        <taxon>Pseudomonadati</taxon>
        <taxon>Pseudomonadota</taxon>
        <taxon>Gammaproteobacteria</taxon>
        <taxon>Enterobacterales</taxon>
        <taxon>Enterobacteriaceae</taxon>
        <taxon>Citrobacter</taxon>
        <taxon>Citrobacter freundii complex</taxon>
    </lineage>
</organism>
<feature type="transmembrane region" description="Helical" evidence="1">
    <location>
        <begin position="41"/>
        <end position="60"/>
    </location>
</feature>
<proteinExistence type="predicted"/>
<name>L7SYM2_CITFR</name>
<reference evidence="2" key="1">
    <citation type="journal article" date="2013" name="Antimicrob. Agents Chemother.">
        <title>Complete Sequence of the IncT-Type Plasmid pT-OXA-181 Carrying the blaOXA-181 Carbapenemase Gene from Citrobacter freundii.</title>
        <authorList>
            <person name="Villa L."/>
            <person name="Carattoli A."/>
            <person name="Nordmann P."/>
            <person name="Carta C."/>
            <person name="Poirel L."/>
        </authorList>
    </citation>
    <scope>NUCLEOTIDE SEQUENCE</scope>
    <source>
        <strain evidence="2">CFSTE</strain>
        <plasmid evidence="2">pN-Cit</plasmid>
    </source>
</reference>
<evidence type="ECO:0000313" key="2">
    <source>
        <dbReference type="EMBL" id="AGC23554.1"/>
    </source>
</evidence>
<feature type="transmembrane region" description="Helical" evidence="1">
    <location>
        <begin position="12"/>
        <end position="34"/>
    </location>
</feature>
<feature type="transmembrane region" description="Helical" evidence="1">
    <location>
        <begin position="72"/>
        <end position="90"/>
    </location>
</feature>